<feature type="domain" description="HTH cro/C1-type" evidence="1">
    <location>
        <begin position="26"/>
        <end position="79"/>
    </location>
</feature>
<dbReference type="CDD" id="cd00093">
    <property type="entry name" value="HTH_XRE"/>
    <property type="match status" value="1"/>
</dbReference>
<dbReference type="InterPro" id="IPR010982">
    <property type="entry name" value="Lambda_DNA-bd_dom_sf"/>
</dbReference>
<dbReference type="SUPFAM" id="SSF47413">
    <property type="entry name" value="lambda repressor-like DNA-binding domains"/>
    <property type="match status" value="1"/>
</dbReference>
<sequence length="132" mass="14843">MYAQFFLRTMESQAHLETYVGIGERLKEERERLGMNQTDFAAQLNVSKNSQYNYEKGERSPDALYLSAADAFGVDVLYVITGRRLPAELDALSQSELDVLGYMTSMDEADRAAYVRMGRALSEAAATRPTKK</sequence>
<accession>B3G0X1</accession>
<dbReference type="SMART" id="SM00530">
    <property type="entry name" value="HTH_XRE"/>
    <property type="match status" value="1"/>
</dbReference>
<dbReference type="Gene3D" id="1.10.260.40">
    <property type="entry name" value="lambda repressor-like DNA-binding domains"/>
    <property type="match status" value="1"/>
</dbReference>
<organism evidence="2">
    <name type="scientific">Pseudomonas aeruginosa</name>
    <dbReference type="NCBI Taxonomy" id="287"/>
    <lineage>
        <taxon>Bacteria</taxon>
        <taxon>Pseudomonadati</taxon>
        <taxon>Pseudomonadota</taxon>
        <taxon>Gammaproteobacteria</taxon>
        <taxon>Pseudomonadales</taxon>
        <taxon>Pseudomonadaceae</taxon>
        <taxon>Pseudomonas</taxon>
    </lineage>
</organism>
<reference evidence="2" key="1">
    <citation type="journal article" date="2008" name="Genomics">
        <title>Large-insert genome analysis technology detects structural variation in Pseudomonas aeruginosa clinical strains from cystic fibrosis patients.</title>
        <authorList>
            <person name="Hayden H.S."/>
            <person name="Gillett W."/>
            <person name="Saenphimmachak C."/>
            <person name="Lim R."/>
            <person name="Zhou Y."/>
            <person name="Jacobs M.A."/>
            <person name="Chang J."/>
            <person name="Rohmer L."/>
            <person name="D'Argenio D.A."/>
            <person name="Palmieri A."/>
            <person name="Levy R."/>
            <person name="Haugen E."/>
            <person name="Wong G.K."/>
            <person name="Brittnacher M.J."/>
            <person name="Burns J.L."/>
            <person name="Miller S.I."/>
            <person name="Olson M.V."/>
            <person name="Kaul R."/>
        </authorList>
    </citation>
    <scope>NUCLEOTIDE SEQUENCE</scope>
    <source>
        <strain evidence="2">PACS181</strain>
    </source>
</reference>
<gene>
    <name evidence="2" type="ORF">PACL_0043</name>
</gene>
<dbReference type="GO" id="GO:0003677">
    <property type="term" value="F:DNA binding"/>
    <property type="evidence" value="ECO:0007669"/>
    <property type="project" value="InterPro"/>
</dbReference>
<proteinExistence type="predicted"/>
<dbReference type="Pfam" id="PF13560">
    <property type="entry name" value="HTH_31"/>
    <property type="match status" value="1"/>
</dbReference>
<evidence type="ECO:0000259" key="1">
    <source>
        <dbReference type="PROSITE" id="PS50943"/>
    </source>
</evidence>
<dbReference type="InterPro" id="IPR001387">
    <property type="entry name" value="Cro/C1-type_HTH"/>
</dbReference>
<evidence type="ECO:0000313" key="2">
    <source>
        <dbReference type="EMBL" id="ACD38687.1"/>
    </source>
</evidence>
<dbReference type="PROSITE" id="PS50943">
    <property type="entry name" value="HTH_CROC1"/>
    <property type="match status" value="1"/>
</dbReference>
<dbReference type="EMBL" id="EU595735">
    <property type="protein sequence ID" value="ACD38687.1"/>
    <property type="molecule type" value="Genomic_DNA"/>
</dbReference>
<name>B3G0X1_PSEAI</name>
<dbReference type="AlphaFoldDB" id="B3G0X1"/>
<protein>
    <submittedName>
        <fullName evidence="2">Hypothetical helix-turn-helix protein</fullName>
    </submittedName>
</protein>